<evidence type="ECO:0000313" key="2">
    <source>
        <dbReference type="Proteomes" id="UP000219338"/>
    </source>
</evidence>
<sequence>MWILFLLGLRIDYPTPSYHRTNSNFTSILIKECLYETITHMVVTAFRNRPTHRSTPCAIPAKEGVLKFVLSRRLSPGTFSRPLEPEIASVKKRGMHPLFTVVFHLKESRLCNSTANL</sequence>
<protein>
    <submittedName>
        <fullName evidence="1">Uncharacterized protein</fullName>
    </submittedName>
</protein>
<proteinExistence type="predicted"/>
<dbReference type="Proteomes" id="UP000219338">
    <property type="component" value="Unassembled WGS sequence"/>
</dbReference>
<dbReference type="EMBL" id="FUEG01000012">
    <property type="protein sequence ID" value="SJL10705.1"/>
    <property type="molecule type" value="Genomic_DNA"/>
</dbReference>
<accession>A0A284RPT6</accession>
<dbReference type="AlphaFoldDB" id="A0A284RPT6"/>
<name>A0A284RPT6_ARMOS</name>
<gene>
    <name evidence="1" type="ORF">ARMOST_14097</name>
</gene>
<organism evidence="1 2">
    <name type="scientific">Armillaria ostoyae</name>
    <name type="common">Armillaria root rot fungus</name>
    <dbReference type="NCBI Taxonomy" id="47428"/>
    <lineage>
        <taxon>Eukaryota</taxon>
        <taxon>Fungi</taxon>
        <taxon>Dikarya</taxon>
        <taxon>Basidiomycota</taxon>
        <taxon>Agaricomycotina</taxon>
        <taxon>Agaricomycetes</taxon>
        <taxon>Agaricomycetidae</taxon>
        <taxon>Agaricales</taxon>
        <taxon>Marasmiineae</taxon>
        <taxon>Physalacriaceae</taxon>
        <taxon>Armillaria</taxon>
    </lineage>
</organism>
<keyword evidence="2" id="KW-1185">Reference proteome</keyword>
<reference evidence="2" key="1">
    <citation type="journal article" date="2017" name="Nat. Ecol. Evol.">
        <title>Genome expansion and lineage-specific genetic innovations in the forest pathogenic fungi Armillaria.</title>
        <authorList>
            <person name="Sipos G."/>
            <person name="Prasanna A.N."/>
            <person name="Walter M.C."/>
            <person name="O'Connor E."/>
            <person name="Balint B."/>
            <person name="Krizsan K."/>
            <person name="Kiss B."/>
            <person name="Hess J."/>
            <person name="Varga T."/>
            <person name="Slot J."/>
            <person name="Riley R."/>
            <person name="Boka B."/>
            <person name="Rigling D."/>
            <person name="Barry K."/>
            <person name="Lee J."/>
            <person name="Mihaltcheva S."/>
            <person name="LaButti K."/>
            <person name="Lipzen A."/>
            <person name="Waldron R."/>
            <person name="Moloney N.M."/>
            <person name="Sperisen C."/>
            <person name="Kredics L."/>
            <person name="Vagvoelgyi C."/>
            <person name="Patrignani A."/>
            <person name="Fitzpatrick D."/>
            <person name="Nagy I."/>
            <person name="Doyle S."/>
            <person name="Anderson J.B."/>
            <person name="Grigoriev I.V."/>
            <person name="Gueldener U."/>
            <person name="Muensterkoetter M."/>
            <person name="Nagy L.G."/>
        </authorList>
    </citation>
    <scope>NUCLEOTIDE SEQUENCE [LARGE SCALE GENOMIC DNA]</scope>
    <source>
        <strain evidence="2">C18/9</strain>
    </source>
</reference>
<evidence type="ECO:0000313" key="1">
    <source>
        <dbReference type="EMBL" id="SJL10705.1"/>
    </source>
</evidence>